<proteinExistence type="predicted"/>
<feature type="region of interest" description="Disordered" evidence="1">
    <location>
        <begin position="671"/>
        <end position="690"/>
    </location>
</feature>
<dbReference type="Pfam" id="PF17667">
    <property type="entry name" value="Pkinase_fungal"/>
    <property type="match status" value="2"/>
</dbReference>
<sequence>MSRSHSTPSASKRKRQDSPHSTPLRFHRPSLHIATSNHYAIDDRFVRAAEETKGSYEKLSIATFLSLLPEPPTNKSMPTPSVVHYKELERIAALESETSMYNPFAQAMEPYLNDGWCLVNSSKSPDSSPATQFFGGTGIEPDMALYDSIPKGSKTDSSIAELFGEFKVKAVDDPFYRRPAKKSKAKKSKAKKSNAGKSDAGETEKENKEPNTEQKDKEPRTARDTRGQITLYINAIQATQHRSRVFLFFILGNKCRLFCHSRAGTQYTDAFYHTKTSYLHEFFWRLTHGAPDARGHDTTMVPVTDHKTAVVLRAKELLGKAEGTPLYKVKVGLETLYVHEPFTHLHRYPVGRATRCFVAYNPSRDNGFEEYNCGIVLLKDCWRNDKYKREDLVYAYLQESGVCNVPQAIAGGDVGPEGSFSYAQIGQHRLIHYRLVLDIVGEPVTNASSTFVFSNAIQDALRAHRQACIQAGILHRDISVGNIVLYKGEGYLIDWERAKELTDTEARAKERTGTWEFMSIRLLSAPNLSQEIKDDLESFVYVVLHSAICFATNALTPDKRAVLLQNFEQTQLGVSKREYLLQNPAQYLLHTRPFNTLVKEMVIAVSYLYLHDQELEYMIQLAPGKSFQEEIKERKLWLSSHDWLERCFEQHLTDASWLAAKGDWHQNEITYSIPQGAPDNAEKKRKERDDYHSLVSSDNRFFKLPEHESSSQESADDLTDKDEDEDEDEDEGEGEDEDEDEDEDEGEGEGEDEDEIDMKAGEGSRK</sequence>
<feature type="compositionally biased region" description="Basic and acidic residues" evidence="1">
    <location>
        <begin position="700"/>
        <end position="710"/>
    </location>
</feature>
<evidence type="ECO:0000313" key="3">
    <source>
        <dbReference type="EMBL" id="KAF5348620.1"/>
    </source>
</evidence>
<dbReference type="SUPFAM" id="SSF56112">
    <property type="entry name" value="Protein kinase-like (PK-like)"/>
    <property type="match status" value="1"/>
</dbReference>
<feature type="compositionally biased region" description="Basic and acidic residues" evidence="1">
    <location>
        <begin position="199"/>
        <end position="224"/>
    </location>
</feature>
<dbReference type="EMBL" id="JAACJN010000316">
    <property type="protein sequence ID" value="KAF5348620.1"/>
    <property type="molecule type" value="Genomic_DNA"/>
</dbReference>
<dbReference type="OrthoDB" id="5592585at2759"/>
<feature type="region of interest" description="Disordered" evidence="1">
    <location>
        <begin position="179"/>
        <end position="224"/>
    </location>
</feature>
<feature type="compositionally biased region" description="Acidic residues" evidence="1">
    <location>
        <begin position="714"/>
        <end position="756"/>
    </location>
</feature>
<dbReference type="Proteomes" id="UP000518752">
    <property type="component" value="Unassembled WGS sequence"/>
</dbReference>
<evidence type="ECO:0000259" key="2">
    <source>
        <dbReference type="Pfam" id="PF17667"/>
    </source>
</evidence>
<feature type="domain" description="Fungal-type protein kinase" evidence="2">
    <location>
        <begin position="215"/>
        <end position="414"/>
    </location>
</feature>
<feature type="compositionally biased region" description="Basic and acidic residues" evidence="1">
    <location>
        <begin position="680"/>
        <end position="690"/>
    </location>
</feature>
<evidence type="ECO:0000313" key="4">
    <source>
        <dbReference type="Proteomes" id="UP000518752"/>
    </source>
</evidence>
<feature type="domain" description="Fungal-type protein kinase" evidence="2">
    <location>
        <begin position="430"/>
        <end position="544"/>
    </location>
</feature>
<accession>A0A8H5CVA8</accession>
<feature type="compositionally biased region" description="Basic residues" evidence="1">
    <location>
        <begin position="179"/>
        <end position="194"/>
    </location>
</feature>
<keyword evidence="4" id="KW-1185">Reference proteome</keyword>
<feature type="region of interest" description="Disordered" evidence="1">
    <location>
        <begin position="1"/>
        <end position="29"/>
    </location>
</feature>
<dbReference type="InterPro" id="IPR040976">
    <property type="entry name" value="Pkinase_fungal"/>
</dbReference>
<protein>
    <recommendedName>
        <fullName evidence="2">Fungal-type protein kinase domain-containing protein</fullName>
    </recommendedName>
</protein>
<dbReference type="PANTHER" id="PTHR38248:SF2">
    <property type="entry name" value="FUNK1 11"/>
    <property type="match status" value="1"/>
</dbReference>
<name>A0A8H5CVA8_9AGAR</name>
<dbReference type="PANTHER" id="PTHR38248">
    <property type="entry name" value="FUNK1 6"/>
    <property type="match status" value="1"/>
</dbReference>
<gene>
    <name evidence="3" type="ORF">D9757_014466</name>
</gene>
<feature type="region of interest" description="Disordered" evidence="1">
    <location>
        <begin position="697"/>
        <end position="766"/>
    </location>
</feature>
<evidence type="ECO:0000256" key="1">
    <source>
        <dbReference type="SAM" id="MobiDB-lite"/>
    </source>
</evidence>
<organism evidence="3 4">
    <name type="scientific">Collybiopsis confluens</name>
    <dbReference type="NCBI Taxonomy" id="2823264"/>
    <lineage>
        <taxon>Eukaryota</taxon>
        <taxon>Fungi</taxon>
        <taxon>Dikarya</taxon>
        <taxon>Basidiomycota</taxon>
        <taxon>Agaricomycotina</taxon>
        <taxon>Agaricomycetes</taxon>
        <taxon>Agaricomycetidae</taxon>
        <taxon>Agaricales</taxon>
        <taxon>Marasmiineae</taxon>
        <taxon>Omphalotaceae</taxon>
        <taxon>Collybiopsis</taxon>
    </lineage>
</organism>
<dbReference type="InterPro" id="IPR011009">
    <property type="entry name" value="Kinase-like_dom_sf"/>
</dbReference>
<feature type="compositionally biased region" description="Polar residues" evidence="1">
    <location>
        <begin position="1"/>
        <end position="10"/>
    </location>
</feature>
<dbReference type="AlphaFoldDB" id="A0A8H5CVA8"/>
<comment type="caution">
    <text evidence="3">The sequence shown here is derived from an EMBL/GenBank/DDBJ whole genome shotgun (WGS) entry which is preliminary data.</text>
</comment>
<feature type="compositionally biased region" description="Basic and acidic residues" evidence="1">
    <location>
        <begin position="757"/>
        <end position="766"/>
    </location>
</feature>
<dbReference type="Gene3D" id="1.10.510.10">
    <property type="entry name" value="Transferase(Phosphotransferase) domain 1"/>
    <property type="match status" value="1"/>
</dbReference>
<reference evidence="3 4" key="1">
    <citation type="journal article" date="2020" name="ISME J.">
        <title>Uncovering the hidden diversity of litter-decomposition mechanisms in mushroom-forming fungi.</title>
        <authorList>
            <person name="Floudas D."/>
            <person name="Bentzer J."/>
            <person name="Ahren D."/>
            <person name="Johansson T."/>
            <person name="Persson P."/>
            <person name="Tunlid A."/>
        </authorList>
    </citation>
    <scope>NUCLEOTIDE SEQUENCE [LARGE SCALE GENOMIC DNA]</scope>
    <source>
        <strain evidence="3 4">CBS 406.79</strain>
    </source>
</reference>